<feature type="transmembrane region" description="Helical" evidence="2">
    <location>
        <begin position="261"/>
        <end position="284"/>
    </location>
</feature>
<evidence type="ECO:0000256" key="2">
    <source>
        <dbReference type="SAM" id="Phobius"/>
    </source>
</evidence>
<organism evidence="3 4">
    <name type="scientific">Ganoderma sinense ZZ0214-1</name>
    <dbReference type="NCBI Taxonomy" id="1077348"/>
    <lineage>
        <taxon>Eukaryota</taxon>
        <taxon>Fungi</taxon>
        <taxon>Dikarya</taxon>
        <taxon>Basidiomycota</taxon>
        <taxon>Agaricomycotina</taxon>
        <taxon>Agaricomycetes</taxon>
        <taxon>Polyporales</taxon>
        <taxon>Polyporaceae</taxon>
        <taxon>Ganoderma</taxon>
    </lineage>
</organism>
<feature type="compositionally biased region" description="Polar residues" evidence="1">
    <location>
        <begin position="407"/>
        <end position="416"/>
    </location>
</feature>
<feature type="transmembrane region" description="Helical" evidence="2">
    <location>
        <begin position="129"/>
        <end position="154"/>
    </location>
</feature>
<accession>A0A2G8S747</accession>
<proteinExistence type="predicted"/>
<feature type="transmembrane region" description="Helical" evidence="2">
    <location>
        <begin position="211"/>
        <end position="236"/>
    </location>
</feature>
<comment type="caution">
    <text evidence="3">The sequence shown here is derived from an EMBL/GenBank/DDBJ whole genome shotgun (WGS) entry which is preliminary data.</text>
</comment>
<dbReference type="EMBL" id="AYKW01000020">
    <property type="protein sequence ID" value="PIL29565.1"/>
    <property type="molecule type" value="Genomic_DNA"/>
</dbReference>
<name>A0A2G8S747_9APHY</name>
<sequence>MSQPADVQSPSPSAVFDADLFQTSVLEVQQDFAIVGLLCALYVWALTRRKGSGHGRQRQPNSIILCLTIFALFASTTAYMVTCMLSCQSIFLKSFISSGYALWSKSSNADVTAFSDGPLKQTPGKDYTMIHSCASTAAITTNITLGDAIVCWRASVVWFQTRTVRATLLALLLATFVLGATDTAWGCRAPYRVAPLTIYSFVPLGTSPGHAGLPLGIAACALSLATNLLATLLVAYKAWESRRRLWGHFVVGGTRAQVQQLLALLVESGAVYCALWGVVVAFQVGEHGVGHPASTPVTDTTDGFLNVFNVFMSGGLVPLIHSQAHRDPAPHGQAIYPAFIIVLVALNRSPIDRGFSQQNADSVPTPHISAMVGMASVHVDVPSENSASASDAPVIDGRDKLRPRGIHNSQDTSARTSLEDLEQKAEEMV</sequence>
<dbReference type="AlphaFoldDB" id="A0A2G8S747"/>
<feature type="compositionally biased region" description="Basic and acidic residues" evidence="1">
    <location>
        <begin position="417"/>
        <end position="429"/>
    </location>
</feature>
<feature type="transmembrane region" description="Helical" evidence="2">
    <location>
        <begin position="20"/>
        <end position="44"/>
    </location>
</feature>
<keyword evidence="2" id="KW-0472">Membrane</keyword>
<dbReference type="OrthoDB" id="3174319at2759"/>
<gene>
    <name evidence="3" type="ORF">GSI_08201</name>
</gene>
<protein>
    <submittedName>
        <fullName evidence="3">Uncharacterized protein</fullName>
    </submittedName>
</protein>
<keyword evidence="2" id="KW-1133">Transmembrane helix</keyword>
<evidence type="ECO:0000313" key="3">
    <source>
        <dbReference type="EMBL" id="PIL29565.1"/>
    </source>
</evidence>
<evidence type="ECO:0000313" key="4">
    <source>
        <dbReference type="Proteomes" id="UP000230002"/>
    </source>
</evidence>
<feature type="transmembrane region" description="Helical" evidence="2">
    <location>
        <begin position="166"/>
        <end position="191"/>
    </location>
</feature>
<feature type="transmembrane region" description="Helical" evidence="2">
    <location>
        <begin position="304"/>
        <end position="322"/>
    </location>
</feature>
<feature type="transmembrane region" description="Helical" evidence="2">
    <location>
        <begin position="64"/>
        <end position="91"/>
    </location>
</feature>
<keyword evidence="4" id="KW-1185">Reference proteome</keyword>
<evidence type="ECO:0000256" key="1">
    <source>
        <dbReference type="SAM" id="MobiDB-lite"/>
    </source>
</evidence>
<feature type="region of interest" description="Disordered" evidence="1">
    <location>
        <begin position="383"/>
        <end position="429"/>
    </location>
</feature>
<reference evidence="3 4" key="1">
    <citation type="journal article" date="2015" name="Sci. Rep.">
        <title>Chromosome-level genome map provides insights into diverse defense mechanisms in the medicinal fungus Ganoderma sinense.</title>
        <authorList>
            <person name="Zhu Y."/>
            <person name="Xu J."/>
            <person name="Sun C."/>
            <person name="Zhou S."/>
            <person name="Xu H."/>
            <person name="Nelson D.R."/>
            <person name="Qian J."/>
            <person name="Song J."/>
            <person name="Luo H."/>
            <person name="Xiang L."/>
            <person name="Li Y."/>
            <person name="Xu Z."/>
            <person name="Ji A."/>
            <person name="Wang L."/>
            <person name="Lu S."/>
            <person name="Hayward A."/>
            <person name="Sun W."/>
            <person name="Li X."/>
            <person name="Schwartz D.C."/>
            <person name="Wang Y."/>
            <person name="Chen S."/>
        </authorList>
    </citation>
    <scope>NUCLEOTIDE SEQUENCE [LARGE SCALE GENOMIC DNA]</scope>
    <source>
        <strain evidence="3 4">ZZ0214-1</strain>
    </source>
</reference>
<dbReference type="Proteomes" id="UP000230002">
    <property type="component" value="Unassembled WGS sequence"/>
</dbReference>
<keyword evidence="2" id="KW-0812">Transmembrane</keyword>